<keyword evidence="3" id="KW-1185">Reference proteome</keyword>
<evidence type="ECO:0000313" key="3">
    <source>
        <dbReference type="Proteomes" id="UP000735302"/>
    </source>
</evidence>
<name>A0AAV3ZS25_9GAST</name>
<sequence>MIAGLVLTILAVALTNAQQDFVFHTNGTGGVACGNHHHCVTNATCDHKHNMCHCPHWLEGNAKIHCLPPANPKLWIQNDPHIKNFHHEFASLLTPCRYKVFAIAFRTDTGVRAGMELFGNNRLFKGGEYYLTNLTFSMFVQLGEDYMTQIMEFTGDVSEDGKDYILVAKSLHMSTGFAGEGTEPSVSAESSLWGYTMDVEMDTHNNFLTVVIVELGVKLLFRPPSTSVHVNNKELPLVPGAVFTVDEDHWKYVHFSSSRYNVAAWPDGPSLEEKATEHNMSKPLYVQYLMFDHSVPLTEIEPRGSICEDISKNFHRICTKDETRVEMVKICSSIYAEKDFITCLSDKESMDEYEEVQKDFFRQCQISLCQGNVTACEEMRKNMPELTKCPLPLKIQELDCSTVG</sequence>
<protein>
    <recommendedName>
        <fullName evidence="4">VWFD domain-containing protein</fullName>
    </recommendedName>
</protein>
<evidence type="ECO:0000256" key="1">
    <source>
        <dbReference type="SAM" id="SignalP"/>
    </source>
</evidence>
<feature type="chain" id="PRO_5043495275" description="VWFD domain-containing protein" evidence="1">
    <location>
        <begin position="18"/>
        <end position="404"/>
    </location>
</feature>
<gene>
    <name evidence="2" type="ORF">PoB_002383800</name>
</gene>
<organism evidence="2 3">
    <name type="scientific">Plakobranchus ocellatus</name>
    <dbReference type="NCBI Taxonomy" id="259542"/>
    <lineage>
        <taxon>Eukaryota</taxon>
        <taxon>Metazoa</taxon>
        <taxon>Spiralia</taxon>
        <taxon>Lophotrochozoa</taxon>
        <taxon>Mollusca</taxon>
        <taxon>Gastropoda</taxon>
        <taxon>Heterobranchia</taxon>
        <taxon>Euthyneura</taxon>
        <taxon>Panpulmonata</taxon>
        <taxon>Sacoglossa</taxon>
        <taxon>Placobranchoidea</taxon>
        <taxon>Plakobranchidae</taxon>
        <taxon>Plakobranchus</taxon>
    </lineage>
</organism>
<accession>A0AAV3ZS25</accession>
<reference evidence="2 3" key="1">
    <citation type="journal article" date="2021" name="Elife">
        <title>Chloroplast acquisition without the gene transfer in kleptoplastic sea slugs, Plakobranchus ocellatus.</title>
        <authorList>
            <person name="Maeda T."/>
            <person name="Takahashi S."/>
            <person name="Yoshida T."/>
            <person name="Shimamura S."/>
            <person name="Takaki Y."/>
            <person name="Nagai Y."/>
            <person name="Toyoda A."/>
            <person name="Suzuki Y."/>
            <person name="Arimoto A."/>
            <person name="Ishii H."/>
            <person name="Satoh N."/>
            <person name="Nishiyama T."/>
            <person name="Hasebe M."/>
            <person name="Maruyama T."/>
            <person name="Minagawa J."/>
            <person name="Obokata J."/>
            <person name="Shigenobu S."/>
        </authorList>
    </citation>
    <scope>NUCLEOTIDE SEQUENCE [LARGE SCALE GENOMIC DNA]</scope>
</reference>
<proteinExistence type="predicted"/>
<dbReference type="EMBL" id="BLXT01002742">
    <property type="protein sequence ID" value="GFN97332.1"/>
    <property type="molecule type" value="Genomic_DNA"/>
</dbReference>
<evidence type="ECO:0008006" key="4">
    <source>
        <dbReference type="Google" id="ProtNLM"/>
    </source>
</evidence>
<dbReference type="Proteomes" id="UP000735302">
    <property type="component" value="Unassembled WGS sequence"/>
</dbReference>
<keyword evidence="1" id="KW-0732">Signal</keyword>
<dbReference type="AlphaFoldDB" id="A0AAV3ZS25"/>
<evidence type="ECO:0000313" key="2">
    <source>
        <dbReference type="EMBL" id="GFN97332.1"/>
    </source>
</evidence>
<feature type="signal peptide" evidence="1">
    <location>
        <begin position="1"/>
        <end position="17"/>
    </location>
</feature>
<comment type="caution">
    <text evidence="2">The sequence shown here is derived from an EMBL/GenBank/DDBJ whole genome shotgun (WGS) entry which is preliminary data.</text>
</comment>